<dbReference type="EMBL" id="PIPI01000002">
    <property type="protein sequence ID" value="RUO20638.1"/>
    <property type="molecule type" value="Genomic_DNA"/>
</dbReference>
<dbReference type="Pfam" id="PF02687">
    <property type="entry name" value="FtsX"/>
    <property type="match status" value="1"/>
</dbReference>
<evidence type="ECO:0000256" key="3">
    <source>
        <dbReference type="ARBA" id="ARBA00022692"/>
    </source>
</evidence>
<feature type="domain" description="ABC3 transporter permease C-terminal" evidence="7">
    <location>
        <begin position="668"/>
        <end position="781"/>
    </location>
</feature>
<feature type="transmembrane region" description="Helical" evidence="6">
    <location>
        <begin position="748"/>
        <end position="770"/>
    </location>
</feature>
<keyword evidence="2" id="KW-1003">Cell membrane</keyword>
<organism evidence="8 9">
    <name type="scientific">Aliidiomarina haloalkalitolerans</name>
    <dbReference type="NCBI Taxonomy" id="859059"/>
    <lineage>
        <taxon>Bacteria</taxon>
        <taxon>Pseudomonadati</taxon>
        <taxon>Pseudomonadota</taxon>
        <taxon>Gammaproteobacteria</taxon>
        <taxon>Alteromonadales</taxon>
        <taxon>Idiomarinaceae</taxon>
        <taxon>Aliidiomarina</taxon>
    </lineage>
</organism>
<feature type="transmembrane region" description="Helical" evidence="6">
    <location>
        <begin position="24"/>
        <end position="42"/>
    </location>
</feature>
<keyword evidence="4 6" id="KW-1133">Transmembrane helix</keyword>
<dbReference type="RefSeq" id="WP_126791738.1">
    <property type="nucleotide sequence ID" value="NZ_PIPI01000002.1"/>
</dbReference>
<dbReference type="InterPro" id="IPR003838">
    <property type="entry name" value="ABC3_permease_C"/>
</dbReference>
<gene>
    <name evidence="8" type="ORF">CWE06_04830</name>
</gene>
<evidence type="ECO:0000256" key="5">
    <source>
        <dbReference type="ARBA" id="ARBA00023136"/>
    </source>
</evidence>
<evidence type="ECO:0000256" key="2">
    <source>
        <dbReference type="ARBA" id="ARBA00022475"/>
    </source>
</evidence>
<keyword evidence="9" id="KW-1185">Reference proteome</keyword>
<evidence type="ECO:0000256" key="4">
    <source>
        <dbReference type="ARBA" id="ARBA00022989"/>
    </source>
</evidence>
<dbReference type="OrthoDB" id="6402828at2"/>
<dbReference type="Proteomes" id="UP000288212">
    <property type="component" value="Unassembled WGS sequence"/>
</dbReference>
<feature type="transmembrane region" description="Helical" evidence="6">
    <location>
        <begin position="710"/>
        <end position="736"/>
    </location>
</feature>
<feature type="transmembrane region" description="Helical" evidence="6">
    <location>
        <begin position="662"/>
        <end position="684"/>
    </location>
</feature>
<proteinExistence type="predicted"/>
<dbReference type="PANTHER" id="PTHR43738:SF2">
    <property type="entry name" value="ABC TRANSPORTER PERMEASE"/>
    <property type="match status" value="1"/>
</dbReference>
<keyword evidence="5 6" id="KW-0472">Membrane</keyword>
<protein>
    <recommendedName>
        <fullName evidence="7">ABC3 transporter permease C-terminal domain-containing protein</fullName>
    </recommendedName>
</protein>
<comment type="subcellular location">
    <subcellularLocation>
        <location evidence="1">Cell membrane</location>
        <topology evidence="1">Multi-pass membrane protein</topology>
    </subcellularLocation>
</comment>
<sequence>MRANNPQFFLTMEWRTWLGQRGKLLFLLVGFALMCALLALLLRLGDKLFHEPPAWANPGSHVYTFAREHADGRLSPIPKIALERIQEAPGIRGQTSFVQRTMTVNFLGLPEEELQTLFIADNFAALLGIEALGQHQQEGAWVSARYFQDVLQGDEQRLNSSLQHRRIPRQIPILGVLPAELNRIGGIQPDIWLSQHYLSYLTPFVAESTTAVERFLLAAPDHYGLLVADQPMSVVGLNEYIGQQDLSVPGMNMASDGSQFVIYRGINLDPPAKQRLLQQWQLLLVVIVAFVVVLALNTFSMFTSRLIQQANSYRIQRVLGANVPHLIVGPLLASAIMILVVALLSLLFLAGLNSFVSVQSAYLESVGNTRLAIHFGQWLAALGLVALLLIGCACLPVLRFSRQPLFGRQTGESRSKGQKWLAQTNLASQLVIALIAISFLSTLGYQQWRLFQSYELNSSIQTFSVRQLSTGFDLTAISTGNLAQLVADDVAFELSEFTSHFTNELNDDRLAEAVAVQQRIVSGNYFNKLGVPLIEGETDWQQGLVINQTLARLLRYNTSTPLIGSSLNLGMLGSIPIVGIVADLPHQGFSQTSTPAFYLHFTSAGLFTQSARQLELYYHAADAARIRPALQVWFEDTTMQPHFSTERHLASVVAERDRTSRALLLFCAVMIALVVSLVFTSLRYQIRNRMVLERQEYGVMMALGAPDWRLFLRAAAQALFALAVAIPFGLILLSWLLQDTGWLSAFELTFSAPLFMFGLMLLCLLTFVAAQLPVWQLTRQPIFSLLRTY</sequence>
<feature type="transmembrane region" description="Helical" evidence="6">
    <location>
        <begin position="426"/>
        <end position="445"/>
    </location>
</feature>
<evidence type="ECO:0000313" key="8">
    <source>
        <dbReference type="EMBL" id="RUO20638.1"/>
    </source>
</evidence>
<comment type="caution">
    <text evidence="8">The sequence shown here is derived from an EMBL/GenBank/DDBJ whole genome shotgun (WGS) entry which is preliminary data.</text>
</comment>
<evidence type="ECO:0000256" key="1">
    <source>
        <dbReference type="ARBA" id="ARBA00004651"/>
    </source>
</evidence>
<feature type="transmembrane region" description="Helical" evidence="6">
    <location>
        <begin position="327"/>
        <end position="350"/>
    </location>
</feature>
<evidence type="ECO:0000256" key="6">
    <source>
        <dbReference type="SAM" id="Phobius"/>
    </source>
</evidence>
<dbReference type="GO" id="GO:0005886">
    <property type="term" value="C:plasma membrane"/>
    <property type="evidence" value="ECO:0007669"/>
    <property type="project" value="UniProtKB-SubCell"/>
</dbReference>
<dbReference type="AlphaFoldDB" id="A0A432VVQ8"/>
<dbReference type="PANTHER" id="PTHR43738">
    <property type="entry name" value="ABC TRANSPORTER, MEMBRANE PROTEIN"/>
    <property type="match status" value="1"/>
</dbReference>
<feature type="transmembrane region" description="Helical" evidence="6">
    <location>
        <begin position="371"/>
        <end position="398"/>
    </location>
</feature>
<reference evidence="8 9" key="1">
    <citation type="journal article" date="2011" name="Front. Microbiol.">
        <title>Genomic signatures of strain selection and enhancement in Bacillus atrophaeus var. globigii, a historical biowarfare simulant.</title>
        <authorList>
            <person name="Gibbons H.S."/>
            <person name="Broomall S.M."/>
            <person name="McNew L.A."/>
            <person name="Daligault H."/>
            <person name="Chapman C."/>
            <person name="Bruce D."/>
            <person name="Karavis M."/>
            <person name="Krepps M."/>
            <person name="McGregor P.A."/>
            <person name="Hong C."/>
            <person name="Park K.H."/>
            <person name="Akmal A."/>
            <person name="Feldman A."/>
            <person name="Lin J.S."/>
            <person name="Chang W.E."/>
            <person name="Higgs B.W."/>
            <person name="Demirev P."/>
            <person name="Lindquist J."/>
            <person name="Liem A."/>
            <person name="Fochler E."/>
            <person name="Read T.D."/>
            <person name="Tapia R."/>
            <person name="Johnson S."/>
            <person name="Bishop-Lilly K.A."/>
            <person name="Detter C."/>
            <person name="Han C."/>
            <person name="Sozhamannan S."/>
            <person name="Rosenzweig C.N."/>
            <person name="Skowronski E.W."/>
        </authorList>
    </citation>
    <scope>NUCLEOTIDE SEQUENCE [LARGE SCALE GENOMIC DNA]</scope>
    <source>
        <strain evidence="8 9">AK5</strain>
    </source>
</reference>
<accession>A0A432VVQ8</accession>
<feature type="transmembrane region" description="Helical" evidence="6">
    <location>
        <begin position="282"/>
        <end position="307"/>
    </location>
</feature>
<evidence type="ECO:0000259" key="7">
    <source>
        <dbReference type="Pfam" id="PF02687"/>
    </source>
</evidence>
<dbReference type="InterPro" id="IPR051125">
    <property type="entry name" value="ABC-4/HrtB_transporter"/>
</dbReference>
<name>A0A432VVQ8_9GAMM</name>
<evidence type="ECO:0000313" key="9">
    <source>
        <dbReference type="Proteomes" id="UP000288212"/>
    </source>
</evidence>
<keyword evidence="3 6" id="KW-0812">Transmembrane</keyword>